<accession>A0A1C7ML84</accession>
<evidence type="ECO:0000313" key="3">
    <source>
        <dbReference type="Proteomes" id="UP000092993"/>
    </source>
</evidence>
<organism evidence="2 3">
    <name type="scientific">Grifola frondosa</name>
    <name type="common">Maitake</name>
    <name type="synonym">Polyporus frondosus</name>
    <dbReference type="NCBI Taxonomy" id="5627"/>
    <lineage>
        <taxon>Eukaryota</taxon>
        <taxon>Fungi</taxon>
        <taxon>Dikarya</taxon>
        <taxon>Basidiomycota</taxon>
        <taxon>Agaricomycotina</taxon>
        <taxon>Agaricomycetes</taxon>
        <taxon>Polyporales</taxon>
        <taxon>Grifolaceae</taxon>
        <taxon>Grifola</taxon>
    </lineage>
</organism>
<dbReference type="PANTHER" id="PTHR38248">
    <property type="entry name" value="FUNK1 6"/>
    <property type="match status" value="1"/>
</dbReference>
<comment type="caution">
    <text evidence="2">The sequence shown here is derived from an EMBL/GenBank/DDBJ whole genome shotgun (WGS) entry which is preliminary data.</text>
</comment>
<dbReference type="InterPro" id="IPR040976">
    <property type="entry name" value="Pkinase_fungal"/>
</dbReference>
<feature type="domain" description="Fungal-type protein kinase" evidence="1">
    <location>
        <begin position="2"/>
        <end position="127"/>
    </location>
</feature>
<proteinExistence type="predicted"/>
<protein>
    <recommendedName>
        <fullName evidence="1">Fungal-type protein kinase domain-containing protein</fullName>
    </recommendedName>
</protein>
<dbReference type="PANTHER" id="PTHR38248:SF2">
    <property type="entry name" value="FUNK1 11"/>
    <property type="match status" value="1"/>
</dbReference>
<dbReference type="AlphaFoldDB" id="A0A1C7ML84"/>
<evidence type="ECO:0000313" key="2">
    <source>
        <dbReference type="EMBL" id="OBZ77568.1"/>
    </source>
</evidence>
<dbReference type="Proteomes" id="UP000092993">
    <property type="component" value="Unassembled WGS sequence"/>
</dbReference>
<dbReference type="EMBL" id="LUGG01000002">
    <property type="protein sequence ID" value="OBZ77568.1"/>
    <property type="molecule type" value="Genomic_DNA"/>
</dbReference>
<gene>
    <name evidence="2" type="ORF">A0H81_01931</name>
</gene>
<dbReference type="OrthoDB" id="2757790at2759"/>
<dbReference type="OMA" id="FMSTNIL"/>
<name>A0A1C7ML84_GRIFR</name>
<sequence length="162" mass="18690">MVEEEVGKPLDEFESGCDLVKYIYDCLVAHDDAVNIAHVLHQNISSGWMFMFPDEVMYNDGSKKWLWKGLLNDWELSEPIVQPGTAEDAQRAGCIGTWQFMSTNILTVKSWPTIQDELESFFYVLLYFGVRYLKHNCVDIANFIQDFFDGFTFMGDSAQPFE</sequence>
<reference evidence="2 3" key="1">
    <citation type="submission" date="2016-03" db="EMBL/GenBank/DDBJ databases">
        <title>Whole genome sequencing of Grifola frondosa 9006-11.</title>
        <authorList>
            <person name="Min B."/>
            <person name="Park H."/>
            <person name="Kim J.-G."/>
            <person name="Cho H."/>
            <person name="Oh Y.-L."/>
            <person name="Kong W.-S."/>
            <person name="Choi I.-G."/>
        </authorList>
    </citation>
    <scope>NUCLEOTIDE SEQUENCE [LARGE SCALE GENOMIC DNA]</scope>
    <source>
        <strain evidence="2 3">9006-11</strain>
    </source>
</reference>
<dbReference type="Pfam" id="PF17667">
    <property type="entry name" value="Pkinase_fungal"/>
    <property type="match status" value="1"/>
</dbReference>
<keyword evidence="3" id="KW-1185">Reference proteome</keyword>
<evidence type="ECO:0000259" key="1">
    <source>
        <dbReference type="Pfam" id="PF17667"/>
    </source>
</evidence>